<proteinExistence type="predicted"/>
<protein>
    <submittedName>
        <fullName evidence="2">Uncharacterized protein</fullName>
    </submittedName>
</protein>
<dbReference type="AlphaFoldDB" id="A0ABD5TBQ3"/>
<accession>A0ABD5TBQ3</accession>
<gene>
    <name evidence="2" type="ORF">ACFQFD_12085</name>
</gene>
<dbReference type="Proteomes" id="UP001596443">
    <property type="component" value="Unassembled WGS sequence"/>
</dbReference>
<dbReference type="EMBL" id="JBHSWX010000012">
    <property type="protein sequence ID" value="MFC6786700.1"/>
    <property type="molecule type" value="Genomic_DNA"/>
</dbReference>
<feature type="transmembrane region" description="Helical" evidence="1">
    <location>
        <begin position="115"/>
        <end position="137"/>
    </location>
</feature>
<comment type="caution">
    <text evidence="2">The sequence shown here is derived from an EMBL/GenBank/DDBJ whole genome shotgun (WGS) entry which is preliminary data.</text>
</comment>
<keyword evidence="3" id="KW-1185">Reference proteome</keyword>
<evidence type="ECO:0000313" key="3">
    <source>
        <dbReference type="Proteomes" id="UP001596443"/>
    </source>
</evidence>
<keyword evidence="1" id="KW-1133">Transmembrane helix</keyword>
<evidence type="ECO:0000256" key="1">
    <source>
        <dbReference type="SAM" id="Phobius"/>
    </source>
</evidence>
<organism evidence="2 3">
    <name type="scientific">Halobaculum halobium</name>
    <dbReference type="NCBI Taxonomy" id="3032281"/>
    <lineage>
        <taxon>Archaea</taxon>
        <taxon>Methanobacteriati</taxon>
        <taxon>Methanobacteriota</taxon>
        <taxon>Stenosarchaea group</taxon>
        <taxon>Halobacteria</taxon>
        <taxon>Halobacteriales</taxon>
        <taxon>Haloferacaceae</taxon>
        <taxon>Halobaculum</taxon>
    </lineage>
</organism>
<keyword evidence="1" id="KW-0812">Transmembrane</keyword>
<evidence type="ECO:0000313" key="2">
    <source>
        <dbReference type="EMBL" id="MFC6786700.1"/>
    </source>
</evidence>
<feature type="transmembrane region" description="Helical" evidence="1">
    <location>
        <begin position="55"/>
        <end position="75"/>
    </location>
</feature>
<name>A0ABD5TBQ3_9EURY</name>
<keyword evidence="1" id="KW-0472">Membrane</keyword>
<reference evidence="2 3" key="1">
    <citation type="journal article" date="2019" name="Int. J. Syst. Evol. Microbiol.">
        <title>The Global Catalogue of Microorganisms (GCM) 10K type strain sequencing project: providing services to taxonomists for standard genome sequencing and annotation.</title>
        <authorList>
            <consortium name="The Broad Institute Genomics Platform"/>
            <consortium name="The Broad Institute Genome Sequencing Center for Infectious Disease"/>
            <person name="Wu L."/>
            <person name="Ma J."/>
        </authorList>
    </citation>
    <scope>NUCLEOTIDE SEQUENCE [LARGE SCALE GENOMIC DNA]</scope>
    <source>
        <strain evidence="2 3">SYNS20</strain>
    </source>
</reference>
<dbReference type="RefSeq" id="WP_284060909.1">
    <property type="nucleotide sequence ID" value="NZ_CP126158.1"/>
</dbReference>
<sequence length="151" mass="15568">MSDTSPRSSSRPSSLRHLLAVWLLVGASFFGLGAGLARATLGYDGWAVGTLALSGWDVGLLLATAVVCGAWVAGIRPSIRAGVGYLIVELVVHLIVALALSWARLGAWATVAARAVSIPVAAVVCFTPLGGAAAAWVRERARRLLGVPPTE</sequence>
<feature type="transmembrane region" description="Helical" evidence="1">
    <location>
        <begin position="82"/>
        <end position="103"/>
    </location>
</feature>
<dbReference type="GeneID" id="81209793"/>